<dbReference type="OrthoDB" id="452395at2"/>
<evidence type="ECO:0000259" key="3">
    <source>
        <dbReference type="Pfam" id="PF08797"/>
    </source>
</evidence>
<proteinExistence type="predicted"/>
<dbReference type="GO" id="GO:0008270">
    <property type="term" value="F:zinc ion binding"/>
    <property type="evidence" value="ECO:0007669"/>
    <property type="project" value="InterPro"/>
</dbReference>
<name>A0A6N7PU24_9BACT</name>
<dbReference type="Pfam" id="PF08797">
    <property type="entry name" value="HIRAN"/>
    <property type="match status" value="1"/>
</dbReference>
<protein>
    <recommendedName>
        <fullName evidence="3">HIRAN domain-containing protein</fullName>
    </recommendedName>
</protein>
<reference evidence="4 5" key="1">
    <citation type="submission" date="2019-10" db="EMBL/GenBank/DDBJ databases">
        <title>A soil myxobacterium in the family Polyangiaceae.</title>
        <authorList>
            <person name="Li Y."/>
            <person name="Wang J."/>
        </authorList>
    </citation>
    <scope>NUCLEOTIDE SEQUENCE [LARGE SCALE GENOMIC DNA]</scope>
    <source>
        <strain evidence="4 5">DSM 14734</strain>
    </source>
</reference>
<evidence type="ECO:0000256" key="1">
    <source>
        <dbReference type="ARBA" id="ARBA00022723"/>
    </source>
</evidence>
<feature type="domain" description="HIRAN" evidence="3">
    <location>
        <begin position="136"/>
        <end position="234"/>
    </location>
</feature>
<dbReference type="AlphaFoldDB" id="A0A6N7PU24"/>
<dbReference type="GO" id="GO:0003676">
    <property type="term" value="F:nucleic acid binding"/>
    <property type="evidence" value="ECO:0007669"/>
    <property type="project" value="InterPro"/>
</dbReference>
<gene>
    <name evidence="4" type="ORF">GF068_10275</name>
</gene>
<evidence type="ECO:0000313" key="4">
    <source>
        <dbReference type="EMBL" id="MRG92311.1"/>
    </source>
</evidence>
<evidence type="ECO:0000313" key="5">
    <source>
        <dbReference type="Proteomes" id="UP000440224"/>
    </source>
</evidence>
<dbReference type="InterPro" id="IPR014905">
    <property type="entry name" value="HIRAN"/>
</dbReference>
<dbReference type="Proteomes" id="UP000440224">
    <property type="component" value="Unassembled WGS sequence"/>
</dbReference>
<keyword evidence="5" id="KW-1185">Reference proteome</keyword>
<dbReference type="EMBL" id="WJIE01000003">
    <property type="protein sequence ID" value="MRG92311.1"/>
    <property type="molecule type" value="Genomic_DNA"/>
</dbReference>
<evidence type="ECO:0000256" key="2">
    <source>
        <dbReference type="ARBA" id="ARBA00022801"/>
    </source>
</evidence>
<accession>A0A6N7PU24</accession>
<dbReference type="GO" id="GO:0016818">
    <property type="term" value="F:hydrolase activity, acting on acid anhydrides, in phosphorus-containing anhydrides"/>
    <property type="evidence" value="ECO:0007669"/>
    <property type="project" value="InterPro"/>
</dbReference>
<dbReference type="Gene3D" id="3.30.70.2330">
    <property type="match status" value="1"/>
</dbReference>
<comment type="caution">
    <text evidence="4">The sequence shown here is derived from an EMBL/GenBank/DDBJ whole genome shotgun (WGS) entry which is preliminary data.</text>
</comment>
<sequence length="264" mass="30063">MSDPIPVLYVAWQDAVSRRWYPVGRLRRLADSRYEFVYVRGFEVARGAASMSPIIGFPDTSKRYVSADLFPIFKNRIMSRSRGDYPVYIERLGLTDPSPDPLLILARSEGHKVTDSYYLFPQPTEVVSPSGERRYSLSFFVHGMKYVREEARARAMSAPLHEKLFLLSDLQNPADPAAMMIRTSDNHLLGWVPRYYCSDLQELWRRTSAIELTVEHVNPAPTPSWLVLMCRVEAPWPEGFHALSAPEYEPLAESARDAGVAHGK</sequence>
<organism evidence="4 5">
    <name type="scientific">Polyangium spumosum</name>
    <dbReference type="NCBI Taxonomy" id="889282"/>
    <lineage>
        <taxon>Bacteria</taxon>
        <taxon>Pseudomonadati</taxon>
        <taxon>Myxococcota</taxon>
        <taxon>Polyangia</taxon>
        <taxon>Polyangiales</taxon>
        <taxon>Polyangiaceae</taxon>
        <taxon>Polyangium</taxon>
    </lineage>
</organism>
<keyword evidence="1" id="KW-0479">Metal-binding</keyword>
<keyword evidence="2" id="KW-0378">Hydrolase</keyword>